<dbReference type="PANTHER" id="PTHR39200:SF1">
    <property type="entry name" value="AUTO-TRANSPORTER ADHESIN HEAD GIN DOMAIN-CONTAINING PROTEIN-RELATED"/>
    <property type="match status" value="1"/>
</dbReference>
<proteinExistence type="predicted"/>
<feature type="region of interest" description="Disordered" evidence="1">
    <location>
        <begin position="188"/>
        <end position="215"/>
    </location>
</feature>
<dbReference type="EMBL" id="BMGM01000003">
    <property type="protein sequence ID" value="GGE29872.1"/>
    <property type="molecule type" value="Genomic_DNA"/>
</dbReference>
<accession>A0ABQ1SFC4</accession>
<sequence>MEGNKQVIEETRTLSGYTEIEISGNFEVELVQGIAGKINIMAESNMLEHIVTEVQKGSLRIEVAKKMNLKPNEQIKITVPFEELEEIVMSGSGNLHSKKPIEARKFEVKKSGSGNMYLSIDASRSLAITKSGSGNIEVDGKTKKLSLISSGSGDFKNEKFVADQVDIKLSGSGQIYLTCKDELSEKVSGSGNVKYKGNPSKKDIKTSGSGKVEKL</sequence>
<evidence type="ECO:0000256" key="1">
    <source>
        <dbReference type="SAM" id="MobiDB-lite"/>
    </source>
</evidence>
<gene>
    <name evidence="3" type="ORF">GCM10010832_08000</name>
</gene>
<evidence type="ECO:0000259" key="2">
    <source>
        <dbReference type="Pfam" id="PF10988"/>
    </source>
</evidence>
<evidence type="ECO:0000313" key="3">
    <source>
        <dbReference type="EMBL" id="GGE29872.1"/>
    </source>
</evidence>
<dbReference type="Gene3D" id="2.160.20.120">
    <property type="match status" value="1"/>
</dbReference>
<protein>
    <submittedName>
        <fullName evidence="3">DUF2807 domain-containing protein</fullName>
    </submittedName>
</protein>
<dbReference type="InterPro" id="IPR021255">
    <property type="entry name" value="DUF2807"/>
</dbReference>
<dbReference type="Proteomes" id="UP000599179">
    <property type="component" value="Unassembled WGS sequence"/>
</dbReference>
<reference evidence="4" key="1">
    <citation type="journal article" date="2019" name="Int. J. Syst. Evol. Microbiol.">
        <title>The Global Catalogue of Microorganisms (GCM) 10K type strain sequencing project: providing services to taxonomists for standard genome sequencing and annotation.</title>
        <authorList>
            <consortium name="The Broad Institute Genomics Platform"/>
            <consortium name="The Broad Institute Genome Sequencing Center for Infectious Disease"/>
            <person name="Wu L."/>
            <person name="Ma J."/>
        </authorList>
    </citation>
    <scope>NUCLEOTIDE SEQUENCE [LARGE SCALE GENOMIC DNA]</scope>
    <source>
        <strain evidence="4">CGMCC 1.12931</strain>
    </source>
</reference>
<comment type="caution">
    <text evidence="3">The sequence shown here is derived from an EMBL/GenBank/DDBJ whole genome shotgun (WGS) entry which is preliminary data.</text>
</comment>
<dbReference type="RefSeq" id="WP_188457808.1">
    <property type="nucleotide sequence ID" value="NZ_BMGM01000003.1"/>
</dbReference>
<name>A0ABQ1SFC4_9FLAO</name>
<organism evidence="3 4">
    <name type="scientific">Psychroflexus planctonicus</name>
    <dbReference type="NCBI Taxonomy" id="1526575"/>
    <lineage>
        <taxon>Bacteria</taxon>
        <taxon>Pseudomonadati</taxon>
        <taxon>Bacteroidota</taxon>
        <taxon>Flavobacteriia</taxon>
        <taxon>Flavobacteriales</taxon>
        <taxon>Flavobacteriaceae</taxon>
        <taxon>Psychroflexus</taxon>
    </lineage>
</organism>
<dbReference type="Pfam" id="PF10988">
    <property type="entry name" value="DUF2807"/>
    <property type="match status" value="1"/>
</dbReference>
<evidence type="ECO:0000313" key="4">
    <source>
        <dbReference type="Proteomes" id="UP000599179"/>
    </source>
</evidence>
<dbReference type="PANTHER" id="PTHR39200">
    <property type="entry name" value="HYPOTHETICAL EXPORTED PROTEIN"/>
    <property type="match status" value="1"/>
</dbReference>
<feature type="compositionally biased region" description="Basic and acidic residues" evidence="1">
    <location>
        <begin position="200"/>
        <end position="215"/>
    </location>
</feature>
<keyword evidence="4" id="KW-1185">Reference proteome</keyword>
<feature type="domain" description="Putative auto-transporter adhesin head GIN" evidence="2">
    <location>
        <begin position="17"/>
        <end position="199"/>
    </location>
</feature>